<evidence type="ECO:0000313" key="4">
    <source>
        <dbReference type="EMBL" id="BCY29350.1"/>
    </source>
</evidence>
<feature type="chain" id="PRO_5047158570" description="PpiC domain-containing protein" evidence="2">
    <location>
        <begin position="19"/>
        <end position="194"/>
    </location>
</feature>
<organism evidence="4 5">
    <name type="scientific">Flavobacterium okayamense</name>
    <dbReference type="NCBI Taxonomy" id="2830782"/>
    <lineage>
        <taxon>Bacteria</taxon>
        <taxon>Pseudomonadati</taxon>
        <taxon>Bacteroidota</taxon>
        <taxon>Flavobacteriia</taxon>
        <taxon>Flavobacteriales</taxon>
        <taxon>Flavobacteriaceae</taxon>
        <taxon>Flavobacterium</taxon>
    </lineage>
</organism>
<keyword evidence="2" id="KW-0732">Signal</keyword>
<dbReference type="RefSeq" id="WP_221258437.1">
    <property type="nucleotide sequence ID" value="NZ_AP024749.1"/>
</dbReference>
<dbReference type="Pfam" id="PF13616">
    <property type="entry name" value="Rotamase_3"/>
    <property type="match status" value="1"/>
</dbReference>
<gene>
    <name evidence="4" type="ORF">KK2020170_22180</name>
</gene>
<evidence type="ECO:0000256" key="1">
    <source>
        <dbReference type="PROSITE-ProRule" id="PRU00278"/>
    </source>
</evidence>
<feature type="signal peptide" evidence="2">
    <location>
        <begin position="1"/>
        <end position="18"/>
    </location>
</feature>
<protein>
    <recommendedName>
        <fullName evidence="3">PpiC domain-containing protein</fullName>
    </recommendedName>
</protein>
<keyword evidence="1" id="KW-0697">Rotamase</keyword>
<evidence type="ECO:0000313" key="5">
    <source>
        <dbReference type="Proteomes" id="UP000825258"/>
    </source>
</evidence>
<name>A0ABM7S6W9_9FLAO</name>
<reference evidence="4 5" key="1">
    <citation type="submission" date="2021-06" db="EMBL/GenBank/DDBJ databases">
        <title>Whole genome sequences of Flavobacterium sp. KK2020170 and assembly.</title>
        <authorList>
            <person name="Kitahara K."/>
            <person name="Miyoshi S."/>
            <person name="Uesaka K."/>
        </authorList>
    </citation>
    <scope>NUCLEOTIDE SEQUENCE [LARGE SCALE GENOMIC DNA]</scope>
    <source>
        <strain evidence="4 5">KK2020170</strain>
    </source>
</reference>
<dbReference type="InterPro" id="IPR000297">
    <property type="entry name" value="PPIase_PpiC"/>
</dbReference>
<proteinExistence type="predicted"/>
<accession>A0ABM7S6W9</accession>
<sequence length="194" mass="22727">MKRILTILFLITFSNMFAQDIDLSKVNSMSDAQVFIKDNPNVFAMIEYIPTTKDSIAFYKDQINIKKEREQQKFLEAKPIVEMKLNYIFFDGSQLSKDAIDVKRNEILELYKKGATSDELVAEFTMDRNVKPGGNFGWIDELGVESTFREAVKKHKKGDVFTVDVPDKNWYYIVFKLYDDIEKVALHYLKIQYF</sequence>
<dbReference type="EMBL" id="AP024749">
    <property type="protein sequence ID" value="BCY29350.1"/>
    <property type="molecule type" value="Genomic_DNA"/>
</dbReference>
<evidence type="ECO:0000256" key="2">
    <source>
        <dbReference type="SAM" id="SignalP"/>
    </source>
</evidence>
<dbReference type="InterPro" id="IPR046357">
    <property type="entry name" value="PPIase_dom_sf"/>
</dbReference>
<dbReference type="SUPFAM" id="SSF54534">
    <property type="entry name" value="FKBP-like"/>
    <property type="match status" value="1"/>
</dbReference>
<evidence type="ECO:0000259" key="3">
    <source>
        <dbReference type="PROSITE" id="PS50198"/>
    </source>
</evidence>
<dbReference type="Proteomes" id="UP000825258">
    <property type="component" value="Chromosome"/>
</dbReference>
<keyword evidence="5" id="KW-1185">Reference proteome</keyword>
<dbReference type="Gene3D" id="3.10.50.40">
    <property type="match status" value="1"/>
</dbReference>
<feature type="domain" description="PpiC" evidence="3">
    <location>
        <begin position="80"/>
        <end position="178"/>
    </location>
</feature>
<dbReference type="PROSITE" id="PS50198">
    <property type="entry name" value="PPIC_PPIASE_2"/>
    <property type="match status" value="1"/>
</dbReference>
<keyword evidence="1" id="KW-0413">Isomerase</keyword>